<keyword evidence="4" id="KW-0804">Transcription</keyword>
<name>B8CTM1_SHEPW</name>
<dbReference type="eggNOG" id="COG2207">
    <property type="taxonomic scope" value="Bacteria"/>
</dbReference>
<dbReference type="HOGENOM" id="CLU_000445_88_2_6"/>
<dbReference type="SUPFAM" id="SSF46689">
    <property type="entry name" value="Homeodomain-like"/>
    <property type="match status" value="1"/>
</dbReference>
<dbReference type="Gene3D" id="2.60.120.10">
    <property type="entry name" value="Jelly Rolls"/>
    <property type="match status" value="1"/>
</dbReference>
<gene>
    <name evidence="6" type="ordered locus">swp_4627</name>
</gene>
<dbReference type="Gene3D" id="1.10.10.60">
    <property type="entry name" value="Homeodomain-like"/>
    <property type="match status" value="1"/>
</dbReference>
<dbReference type="RefSeq" id="WP_020914595.1">
    <property type="nucleotide sequence ID" value="NC_011566.1"/>
</dbReference>
<protein>
    <submittedName>
        <fullName evidence="6">Transcriptional regulator, AraC family</fullName>
    </submittedName>
</protein>
<dbReference type="InterPro" id="IPR003313">
    <property type="entry name" value="AraC-bd"/>
</dbReference>
<keyword evidence="2" id="KW-0238">DNA-binding</keyword>
<dbReference type="PROSITE" id="PS01124">
    <property type="entry name" value="HTH_ARAC_FAMILY_2"/>
    <property type="match status" value="1"/>
</dbReference>
<keyword evidence="1" id="KW-0805">Transcription regulation</keyword>
<dbReference type="Proteomes" id="UP000000753">
    <property type="component" value="Chromosome"/>
</dbReference>
<evidence type="ECO:0000313" key="7">
    <source>
        <dbReference type="Proteomes" id="UP000000753"/>
    </source>
</evidence>
<dbReference type="GO" id="GO:0043565">
    <property type="term" value="F:sequence-specific DNA binding"/>
    <property type="evidence" value="ECO:0007669"/>
    <property type="project" value="InterPro"/>
</dbReference>
<dbReference type="GO" id="GO:0003700">
    <property type="term" value="F:DNA-binding transcription factor activity"/>
    <property type="evidence" value="ECO:0007669"/>
    <property type="project" value="InterPro"/>
</dbReference>
<evidence type="ECO:0000259" key="5">
    <source>
        <dbReference type="PROSITE" id="PS01124"/>
    </source>
</evidence>
<feature type="domain" description="HTH araC/xylS-type" evidence="5">
    <location>
        <begin position="173"/>
        <end position="271"/>
    </location>
</feature>
<dbReference type="EMBL" id="CP000472">
    <property type="protein sequence ID" value="ACJ31265.1"/>
    <property type="molecule type" value="Genomic_DNA"/>
</dbReference>
<dbReference type="OrthoDB" id="6283866at2"/>
<keyword evidence="3" id="KW-0010">Activator</keyword>
<dbReference type="PANTHER" id="PTHR43280:SF32">
    <property type="entry name" value="TRANSCRIPTIONAL REGULATORY PROTEIN"/>
    <property type="match status" value="1"/>
</dbReference>
<dbReference type="InterPro" id="IPR009057">
    <property type="entry name" value="Homeodomain-like_sf"/>
</dbReference>
<dbReference type="SUPFAM" id="SSF51215">
    <property type="entry name" value="Regulatory protein AraC"/>
    <property type="match status" value="1"/>
</dbReference>
<dbReference type="KEGG" id="swp:swp_4627"/>
<keyword evidence="7" id="KW-1185">Reference proteome</keyword>
<dbReference type="InterPro" id="IPR037923">
    <property type="entry name" value="HTH-like"/>
</dbReference>
<sequence length="274" mass="32169">MIEIKRLPEGAMFDIELLDEPAIETPIPHRHEYFEIFWVLEGEGYQSIDFLEFPMLANKVFFIAPGQVHDVKQVPNKFCAISFNAEFINAESQSQLPIDRLFLQNRSDKPYLTLDEKGKEDIRSLVNILIKEKNSTTADKALMSTLLLAFLRYMMRYLDDHKDYTSSADLRMVRLLELIDDHFKTHKEVTFYAEKLAMTGKRLNELSKEQFSKTVTQLLHDKVIVEARRELAFSHKSIKTISIELGYKDTSYFCRFFKRLSGKSPQSFRFDWEK</sequence>
<dbReference type="PANTHER" id="PTHR43280">
    <property type="entry name" value="ARAC-FAMILY TRANSCRIPTIONAL REGULATOR"/>
    <property type="match status" value="1"/>
</dbReference>
<dbReference type="STRING" id="225849.swp_4627"/>
<dbReference type="PRINTS" id="PR00032">
    <property type="entry name" value="HTHARAC"/>
</dbReference>
<dbReference type="AlphaFoldDB" id="B8CTM1"/>
<evidence type="ECO:0000313" key="6">
    <source>
        <dbReference type="EMBL" id="ACJ31265.1"/>
    </source>
</evidence>
<evidence type="ECO:0000256" key="1">
    <source>
        <dbReference type="ARBA" id="ARBA00023015"/>
    </source>
</evidence>
<reference evidence="6 7" key="1">
    <citation type="journal article" date="2008" name="PLoS ONE">
        <title>Environmental adaptation: genomic analysis of the piezotolerant and psychrotolerant deep-sea iron reducing bacterium Shewanella piezotolerans WP3.</title>
        <authorList>
            <person name="Wang F."/>
            <person name="Wang J."/>
            <person name="Jian H."/>
            <person name="Zhang B."/>
            <person name="Li S."/>
            <person name="Wang F."/>
            <person name="Zeng X."/>
            <person name="Gao L."/>
            <person name="Bartlett D.H."/>
            <person name="Yu J."/>
            <person name="Hu S."/>
            <person name="Xiao X."/>
        </authorList>
    </citation>
    <scope>NUCLEOTIDE SEQUENCE [LARGE SCALE GENOMIC DNA]</scope>
    <source>
        <strain evidence="7">WP3 / JCM 13877</strain>
    </source>
</reference>
<evidence type="ECO:0000256" key="4">
    <source>
        <dbReference type="ARBA" id="ARBA00023163"/>
    </source>
</evidence>
<evidence type="ECO:0000256" key="3">
    <source>
        <dbReference type="ARBA" id="ARBA00023159"/>
    </source>
</evidence>
<dbReference type="InterPro" id="IPR018060">
    <property type="entry name" value="HTH_AraC"/>
</dbReference>
<dbReference type="SMART" id="SM00342">
    <property type="entry name" value="HTH_ARAC"/>
    <property type="match status" value="1"/>
</dbReference>
<dbReference type="InterPro" id="IPR014710">
    <property type="entry name" value="RmlC-like_jellyroll"/>
</dbReference>
<dbReference type="InterPro" id="IPR020449">
    <property type="entry name" value="Tscrpt_reg_AraC-type_HTH"/>
</dbReference>
<accession>B8CTM1</accession>
<proteinExistence type="predicted"/>
<organism evidence="6 7">
    <name type="scientific">Shewanella piezotolerans (strain WP3 / JCM 13877)</name>
    <dbReference type="NCBI Taxonomy" id="225849"/>
    <lineage>
        <taxon>Bacteria</taxon>
        <taxon>Pseudomonadati</taxon>
        <taxon>Pseudomonadota</taxon>
        <taxon>Gammaproteobacteria</taxon>
        <taxon>Alteromonadales</taxon>
        <taxon>Shewanellaceae</taxon>
        <taxon>Shewanella</taxon>
    </lineage>
</organism>
<dbReference type="Pfam" id="PF12833">
    <property type="entry name" value="HTH_18"/>
    <property type="match status" value="1"/>
</dbReference>
<dbReference type="Pfam" id="PF02311">
    <property type="entry name" value="AraC_binding"/>
    <property type="match status" value="1"/>
</dbReference>
<evidence type="ECO:0000256" key="2">
    <source>
        <dbReference type="ARBA" id="ARBA00023125"/>
    </source>
</evidence>